<evidence type="ECO:0000259" key="8">
    <source>
        <dbReference type="Pfam" id="PF04234"/>
    </source>
</evidence>
<dbReference type="PANTHER" id="PTHR34820">
    <property type="entry name" value="INNER MEMBRANE PROTEIN YEBZ"/>
    <property type="match status" value="1"/>
</dbReference>
<dbReference type="InterPro" id="IPR032694">
    <property type="entry name" value="CopC/D"/>
</dbReference>
<dbReference type="InterPro" id="IPR014756">
    <property type="entry name" value="Ig_E-set"/>
</dbReference>
<keyword evidence="6" id="KW-0812">Transmembrane</keyword>
<protein>
    <submittedName>
        <fullName evidence="9">Copper resistance protein CopC</fullName>
    </submittedName>
</protein>
<gene>
    <name evidence="9" type="ORF">GCM10022197_26070</name>
</gene>
<dbReference type="InterPro" id="IPR007348">
    <property type="entry name" value="CopC_dom"/>
</dbReference>
<accession>A0ABP6XLE3</accession>
<keyword evidence="4" id="KW-0186">Copper</keyword>
<dbReference type="InterPro" id="IPR014755">
    <property type="entry name" value="Cu-Rt/internalin_Ig-like"/>
</dbReference>
<evidence type="ECO:0000256" key="5">
    <source>
        <dbReference type="SAM" id="MobiDB-lite"/>
    </source>
</evidence>
<keyword evidence="6" id="KW-0472">Membrane</keyword>
<feature type="compositionally biased region" description="Low complexity" evidence="5">
    <location>
        <begin position="136"/>
        <end position="154"/>
    </location>
</feature>
<feature type="domain" description="CopC" evidence="8">
    <location>
        <begin position="38"/>
        <end position="129"/>
    </location>
</feature>
<feature type="transmembrane region" description="Helical" evidence="6">
    <location>
        <begin position="164"/>
        <end position="181"/>
    </location>
</feature>
<reference evidence="10" key="1">
    <citation type="journal article" date="2019" name="Int. J. Syst. Evol. Microbiol.">
        <title>The Global Catalogue of Microorganisms (GCM) 10K type strain sequencing project: providing services to taxonomists for standard genome sequencing and annotation.</title>
        <authorList>
            <consortium name="The Broad Institute Genomics Platform"/>
            <consortium name="The Broad Institute Genome Sequencing Center for Infectious Disease"/>
            <person name="Wu L."/>
            <person name="Ma J."/>
        </authorList>
    </citation>
    <scope>NUCLEOTIDE SEQUENCE [LARGE SCALE GENOMIC DNA]</scope>
    <source>
        <strain evidence="10">JCM 16540</strain>
    </source>
</reference>
<dbReference type="RefSeq" id="WP_204910283.1">
    <property type="nucleotide sequence ID" value="NZ_BAAAYR010000003.1"/>
</dbReference>
<keyword evidence="10" id="KW-1185">Reference proteome</keyword>
<evidence type="ECO:0000256" key="6">
    <source>
        <dbReference type="SAM" id="Phobius"/>
    </source>
</evidence>
<keyword evidence="2" id="KW-0479">Metal-binding</keyword>
<sequence>MTRSSAPPSRPPALLTTALAALAAGLALAGGAAPAYAHGDLRSSNPADGATLAQPPAQVVLTFEEAPVELGAQVVVTGPDGVVSTGAPRVASADVVQDVQPSAPAGRYTVEWRVASDDGHPASGTLAFTAQAAAAGGSPSAAAPTPAATAAPAEAPRREPLIPSWGWIAAGVIAIVAAIRLNRRASALNKQQED</sequence>
<comment type="subcellular location">
    <subcellularLocation>
        <location evidence="1">Cell envelope</location>
    </subcellularLocation>
</comment>
<evidence type="ECO:0000256" key="4">
    <source>
        <dbReference type="ARBA" id="ARBA00023008"/>
    </source>
</evidence>
<evidence type="ECO:0000256" key="1">
    <source>
        <dbReference type="ARBA" id="ARBA00004196"/>
    </source>
</evidence>
<dbReference type="Pfam" id="PF04234">
    <property type="entry name" value="CopC"/>
    <property type="match status" value="1"/>
</dbReference>
<dbReference type="Proteomes" id="UP001500767">
    <property type="component" value="Unassembled WGS sequence"/>
</dbReference>
<evidence type="ECO:0000313" key="10">
    <source>
        <dbReference type="Proteomes" id="UP001500767"/>
    </source>
</evidence>
<dbReference type="PANTHER" id="PTHR34820:SF4">
    <property type="entry name" value="INNER MEMBRANE PROTEIN YEBZ"/>
    <property type="match status" value="1"/>
</dbReference>
<keyword evidence="6" id="KW-1133">Transmembrane helix</keyword>
<dbReference type="SUPFAM" id="SSF81296">
    <property type="entry name" value="E set domains"/>
    <property type="match status" value="1"/>
</dbReference>
<feature type="signal peptide" evidence="7">
    <location>
        <begin position="1"/>
        <end position="29"/>
    </location>
</feature>
<keyword evidence="3 7" id="KW-0732">Signal</keyword>
<dbReference type="InterPro" id="IPR006311">
    <property type="entry name" value="TAT_signal"/>
</dbReference>
<evidence type="ECO:0000256" key="3">
    <source>
        <dbReference type="ARBA" id="ARBA00022729"/>
    </source>
</evidence>
<organism evidence="9 10">
    <name type="scientific">Microlunatus spumicola</name>
    <dbReference type="NCBI Taxonomy" id="81499"/>
    <lineage>
        <taxon>Bacteria</taxon>
        <taxon>Bacillati</taxon>
        <taxon>Actinomycetota</taxon>
        <taxon>Actinomycetes</taxon>
        <taxon>Propionibacteriales</taxon>
        <taxon>Propionibacteriaceae</taxon>
        <taxon>Microlunatus</taxon>
    </lineage>
</organism>
<evidence type="ECO:0000256" key="7">
    <source>
        <dbReference type="SAM" id="SignalP"/>
    </source>
</evidence>
<feature type="region of interest" description="Disordered" evidence="5">
    <location>
        <begin position="136"/>
        <end position="156"/>
    </location>
</feature>
<evidence type="ECO:0000313" key="9">
    <source>
        <dbReference type="EMBL" id="GAA3568586.1"/>
    </source>
</evidence>
<evidence type="ECO:0000256" key="2">
    <source>
        <dbReference type="ARBA" id="ARBA00022723"/>
    </source>
</evidence>
<dbReference type="EMBL" id="BAAAYR010000003">
    <property type="protein sequence ID" value="GAA3568586.1"/>
    <property type="molecule type" value="Genomic_DNA"/>
</dbReference>
<comment type="caution">
    <text evidence="9">The sequence shown here is derived from an EMBL/GenBank/DDBJ whole genome shotgun (WGS) entry which is preliminary data.</text>
</comment>
<dbReference type="Gene3D" id="2.60.40.1220">
    <property type="match status" value="1"/>
</dbReference>
<name>A0ABP6XLE3_9ACTN</name>
<feature type="chain" id="PRO_5045392332" evidence="7">
    <location>
        <begin position="30"/>
        <end position="194"/>
    </location>
</feature>
<proteinExistence type="predicted"/>
<dbReference type="PROSITE" id="PS51318">
    <property type="entry name" value="TAT"/>
    <property type="match status" value="1"/>
</dbReference>